<keyword evidence="3" id="KW-1185">Reference proteome</keyword>
<dbReference type="Gene3D" id="3.40.50.10880">
    <property type="entry name" value="Uncharacterised protein PF01937, DUF89, domain 3"/>
    <property type="match status" value="1"/>
</dbReference>
<dbReference type="SUPFAM" id="SSF111321">
    <property type="entry name" value="AF1104-like"/>
    <property type="match status" value="1"/>
</dbReference>
<evidence type="ECO:0000313" key="2">
    <source>
        <dbReference type="EMBL" id="GBR75754.1"/>
    </source>
</evidence>
<sequence length="450" mass="51105">MQGKIVSYVEIPAIAELDAVLVKQPITAEDYPPMKGIVPQKDYADLFLPRIFNATPALQPVEFLAEFFPEQSTGLITNTDAFTLVKKAFYLENYRFTDNLIWFYAQPAELMFNWMDSSMKVFAERNGRDTDNSKLTRSMYLWSAFVKMYSPAGDIAYFLRNMDILSSNFIRLVCLAQGFSEELSLANESYQKAELRNQVYLEVLRRPEFSALSIPELLSRMIFSGNCLIDTTNLTQDNLKSYAENLADKIIKESAAGLRIDDSREFLIKASTAQQIVYVPDDNGEVVFDLALLQRIVLSNPALQIFVVSNKEQVSNNVNQQLLEAILKTEYFAVLSRKQAAGSFRFIEINSFLDVPTVADLSRPAQEIVRQSNLVLVKGQMLYEYCDMYNLNPNTYHFFVSSSAGNNMLTGVKKNEAIVVRIPSAESKYLIRNKKHVEKTLLDLRNSSPS</sequence>
<dbReference type="Pfam" id="PF01937">
    <property type="entry name" value="ARMT1-like_dom"/>
    <property type="match status" value="1"/>
</dbReference>
<name>A0A388THG9_9BACT</name>
<reference evidence="2 3" key="1">
    <citation type="journal article" date="2019" name="ISME J.">
        <title>Genome analyses of uncultured TG2/ZB3 bacteria in 'Margulisbacteria' specifically attached to ectosymbiotic spirochetes of protists in the termite gut.</title>
        <authorList>
            <person name="Utami Y.D."/>
            <person name="Kuwahara H."/>
            <person name="Igai K."/>
            <person name="Murakami T."/>
            <person name="Sugaya K."/>
            <person name="Morikawa T."/>
            <person name="Nagura Y."/>
            <person name="Yuki M."/>
            <person name="Deevong P."/>
            <person name="Inoue T."/>
            <person name="Kihara K."/>
            <person name="Lo N."/>
            <person name="Yamada A."/>
            <person name="Ohkuma M."/>
            <person name="Hongoh Y."/>
        </authorList>
    </citation>
    <scope>NUCLEOTIDE SEQUENCE [LARGE SCALE GENOMIC DNA]</scope>
    <source>
        <strain evidence="2">NkOx7-02</strain>
    </source>
</reference>
<evidence type="ECO:0000259" key="1">
    <source>
        <dbReference type="Pfam" id="PF01937"/>
    </source>
</evidence>
<organism evidence="2 3">
    <name type="scientific">Candidatus Termititenax persephonae</name>
    <dbReference type="NCBI Taxonomy" id="2218525"/>
    <lineage>
        <taxon>Bacteria</taxon>
        <taxon>Bacillati</taxon>
        <taxon>Candidatus Margulisiibacteriota</taxon>
        <taxon>Candidatus Termititenacia</taxon>
        <taxon>Candidatus Termititenacales</taxon>
        <taxon>Candidatus Termititenacaceae</taxon>
        <taxon>Candidatus Termititenax</taxon>
    </lineage>
</organism>
<dbReference type="Proteomes" id="UP000275925">
    <property type="component" value="Unassembled WGS sequence"/>
</dbReference>
<accession>A0A388THG9</accession>
<dbReference type="EMBL" id="BGZO01000007">
    <property type="protein sequence ID" value="GBR75754.1"/>
    <property type="molecule type" value="Genomic_DNA"/>
</dbReference>
<proteinExistence type="predicted"/>
<gene>
    <name evidence="2" type="ORF">NO2_0396</name>
</gene>
<feature type="domain" description="Damage-control phosphatase ARMT1-like metal-binding" evidence="1">
    <location>
        <begin position="220"/>
        <end position="386"/>
    </location>
</feature>
<evidence type="ECO:0000313" key="3">
    <source>
        <dbReference type="Proteomes" id="UP000275925"/>
    </source>
</evidence>
<comment type="caution">
    <text evidence="2">The sequence shown here is derived from an EMBL/GenBank/DDBJ whole genome shotgun (WGS) entry which is preliminary data.</text>
</comment>
<dbReference type="InterPro" id="IPR002791">
    <property type="entry name" value="ARMT1-like_metal-bd"/>
</dbReference>
<dbReference type="AlphaFoldDB" id="A0A388THG9"/>
<dbReference type="InterPro" id="IPR036075">
    <property type="entry name" value="ARMT-1-like_metal-bd_sf"/>
</dbReference>
<protein>
    <recommendedName>
        <fullName evidence="1">Damage-control phosphatase ARMT1-like metal-binding domain-containing protein</fullName>
    </recommendedName>
</protein>